<name>A0A398B605_9BACI</name>
<evidence type="ECO:0000256" key="7">
    <source>
        <dbReference type="ARBA" id="ARBA00056592"/>
    </source>
</evidence>
<evidence type="ECO:0000313" key="11">
    <source>
        <dbReference type="EMBL" id="RID84981.1"/>
    </source>
</evidence>
<feature type="domain" description="Serine aminopeptidase S33" evidence="10">
    <location>
        <begin position="14"/>
        <end position="229"/>
    </location>
</feature>
<gene>
    <name evidence="11" type="ORF">D1970_11635</name>
</gene>
<dbReference type="Gene3D" id="3.40.50.1820">
    <property type="entry name" value="alpha/beta hydrolase"/>
    <property type="match status" value="1"/>
</dbReference>
<dbReference type="InterPro" id="IPR022742">
    <property type="entry name" value="Hydrolase_4"/>
</dbReference>
<dbReference type="Proteomes" id="UP000265816">
    <property type="component" value="Unassembled WGS sequence"/>
</dbReference>
<accession>A0A398B605</accession>
<evidence type="ECO:0000256" key="3">
    <source>
        <dbReference type="ARBA" id="ARBA00022487"/>
    </source>
</evidence>
<dbReference type="EC" id="3.1.1.1" evidence="5"/>
<feature type="active site" description="Nucleophile" evidence="9">
    <location>
        <position position="93"/>
    </location>
</feature>
<dbReference type="OrthoDB" id="9800213at2"/>
<comment type="similarity">
    <text evidence="1">Belongs to the lipase/esterase LIP3/BchO family.</text>
</comment>
<evidence type="ECO:0000256" key="5">
    <source>
        <dbReference type="ARBA" id="ARBA00039155"/>
    </source>
</evidence>
<dbReference type="RefSeq" id="WP_119113034.1">
    <property type="nucleotide sequence ID" value="NZ_CBCSEO010000011.1"/>
</dbReference>
<dbReference type="FunFam" id="3.40.50.1820:FF:000070">
    <property type="entry name" value="Carboxylesterase"/>
    <property type="match status" value="1"/>
</dbReference>
<comment type="caution">
    <text evidence="11">The sequence shown here is derived from an EMBL/GenBank/DDBJ whole genome shotgun (WGS) entry which is preliminary data.</text>
</comment>
<evidence type="ECO:0000313" key="12">
    <source>
        <dbReference type="Proteomes" id="UP000265816"/>
    </source>
</evidence>
<dbReference type="InterPro" id="IPR012354">
    <property type="entry name" value="Esterase_lipase"/>
</dbReference>
<evidence type="ECO:0000256" key="1">
    <source>
        <dbReference type="ARBA" id="ARBA00006989"/>
    </source>
</evidence>
<evidence type="ECO:0000256" key="4">
    <source>
        <dbReference type="ARBA" id="ARBA00022801"/>
    </source>
</evidence>
<evidence type="ECO:0000256" key="9">
    <source>
        <dbReference type="PIRSR" id="PIRSR017388-1"/>
    </source>
</evidence>
<evidence type="ECO:0000259" key="10">
    <source>
        <dbReference type="Pfam" id="PF12146"/>
    </source>
</evidence>
<reference evidence="11 12" key="1">
    <citation type="submission" date="2018-08" db="EMBL/GenBank/DDBJ databases">
        <title>Bacillus jemisoniae sp. nov., Bacillus chryseoplanitiae sp. nov., Bacillus resnikiae sp. nov., and Bacillus frankliniae sp. nov., isolated from Viking spacecraft and associated surfaces.</title>
        <authorList>
            <person name="Seuylemezian A."/>
            <person name="Vaishampayan P."/>
        </authorList>
    </citation>
    <scope>NUCLEOTIDE SEQUENCE [LARGE SCALE GENOMIC DNA]</scope>
    <source>
        <strain evidence="11 12">JJ-247</strain>
    </source>
</reference>
<protein>
    <recommendedName>
        <fullName evidence="8">Carboxylesterase</fullName>
        <ecNumber evidence="5">3.1.1.1</ecNumber>
    </recommendedName>
</protein>
<evidence type="ECO:0000256" key="2">
    <source>
        <dbReference type="ARBA" id="ARBA00011738"/>
    </source>
</evidence>
<evidence type="ECO:0000256" key="6">
    <source>
        <dbReference type="ARBA" id="ARBA00051142"/>
    </source>
</evidence>
<comment type="function">
    <text evidence="7">Involved in the detoxification of xenobiotics. Shows maximal activity with C6 substrates, with gradually decreasing activity from C8 to C12 substrates. No activity for higher chain length substrates acids rather than long-chain ones.</text>
</comment>
<keyword evidence="12" id="KW-1185">Reference proteome</keyword>
<feature type="active site" description="Charge relay system" evidence="9">
    <location>
        <position position="222"/>
    </location>
</feature>
<dbReference type="InterPro" id="IPR051044">
    <property type="entry name" value="MAG_DAG_Lipase"/>
</dbReference>
<proteinExistence type="inferred from homology"/>
<comment type="subunit">
    <text evidence="2">Homodimer.</text>
</comment>
<organism evidence="11 12">
    <name type="scientific">Mesobacillus zeae</name>
    <dbReference type="NCBI Taxonomy" id="1917180"/>
    <lineage>
        <taxon>Bacteria</taxon>
        <taxon>Bacillati</taxon>
        <taxon>Bacillota</taxon>
        <taxon>Bacilli</taxon>
        <taxon>Bacillales</taxon>
        <taxon>Bacillaceae</taxon>
        <taxon>Mesobacillus</taxon>
    </lineage>
</organism>
<dbReference type="GO" id="GO:0106435">
    <property type="term" value="F:carboxylesterase activity"/>
    <property type="evidence" value="ECO:0007669"/>
    <property type="project" value="UniProtKB-EC"/>
</dbReference>
<dbReference type="SUPFAM" id="SSF53474">
    <property type="entry name" value="alpha/beta-Hydrolases"/>
    <property type="match status" value="1"/>
</dbReference>
<dbReference type="PANTHER" id="PTHR11614">
    <property type="entry name" value="PHOSPHOLIPASE-RELATED"/>
    <property type="match status" value="1"/>
</dbReference>
<feature type="active site" description="Charge relay system" evidence="9">
    <location>
        <position position="192"/>
    </location>
</feature>
<dbReference type="PIRSF" id="PIRSF017388">
    <property type="entry name" value="Esterase_lipase"/>
    <property type="match status" value="1"/>
</dbReference>
<dbReference type="InterPro" id="IPR029058">
    <property type="entry name" value="AB_hydrolase_fold"/>
</dbReference>
<keyword evidence="4 11" id="KW-0378">Hydrolase</keyword>
<dbReference type="AlphaFoldDB" id="A0A398B605"/>
<comment type="catalytic activity">
    <reaction evidence="6">
        <text>a carboxylic ester + H2O = an alcohol + a carboxylate + H(+)</text>
        <dbReference type="Rhea" id="RHEA:21164"/>
        <dbReference type="ChEBI" id="CHEBI:15377"/>
        <dbReference type="ChEBI" id="CHEBI:15378"/>
        <dbReference type="ChEBI" id="CHEBI:29067"/>
        <dbReference type="ChEBI" id="CHEBI:30879"/>
        <dbReference type="ChEBI" id="CHEBI:33308"/>
        <dbReference type="EC" id="3.1.1.1"/>
    </reaction>
</comment>
<evidence type="ECO:0000256" key="8">
    <source>
        <dbReference type="ARBA" id="ARBA00071382"/>
    </source>
</evidence>
<sequence length="248" mass="28438">MRKLVPKPFTFKASKRAVLLLHGFTGNSADVRMLGRFLQRKGYTCHAPVYKGHGVEPEELVLAGPEDWWKDVSEAYNFLKDEGYEEIAVAGLSLGGVFSLKLGYTVPVKGIVTMCAPMYIKSEGTMYEGVLEYAREYKRLEGKTKEQIEEEMEAFKKTPMTTLKALQGLISDVRKHVDMIYAPAFVIQARQDHMINPDSANIIFNEIESIEKEIKWYEESGHAITFDKERDQLHEDVYAFLEKLNWKE</sequence>
<dbReference type="EMBL" id="QWVT01000018">
    <property type="protein sequence ID" value="RID84981.1"/>
    <property type="molecule type" value="Genomic_DNA"/>
</dbReference>
<keyword evidence="3" id="KW-0719">Serine esterase</keyword>
<dbReference type="Pfam" id="PF12146">
    <property type="entry name" value="Hydrolase_4"/>
    <property type="match status" value="1"/>
</dbReference>